<gene>
    <name evidence="14" type="primary">ctaB</name>
    <name evidence="15" type="ORF">AVDCRST_MAG19-4368</name>
</gene>
<reference evidence="15" key="1">
    <citation type="submission" date="2020-02" db="EMBL/GenBank/DDBJ databases">
        <authorList>
            <person name="Meier V. D."/>
        </authorList>
    </citation>
    <scope>NUCLEOTIDE SEQUENCE</scope>
    <source>
        <strain evidence="15">AVDCRST_MAG19</strain>
    </source>
</reference>
<dbReference type="NCBIfam" id="TIGR01473">
    <property type="entry name" value="cyoE_ctaB"/>
    <property type="match status" value="1"/>
</dbReference>
<feature type="transmembrane region" description="Helical" evidence="14">
    <location>
        <begin position="159"/>
        <end position="177"/>
    </location>
</feature>
<protein>
    <recommendedName>
        <fullName evidence="11 14">Protoheme IX farnesyltransferase</fullName>
        <ecNumber evidence="3 14">2.5.1.141</ecNumber>
    </recommendedName>
    <alternativeName>
        <fullName evidence="12 14">Heme B farnesyltransferase</fullName>
    </alternativeName>
    <alternativeName>
        <fullName evidence="10 14">Heme O synthase</fullName>
    </alternativeName>
</protein>
<feature type="transmembrane region" description="Helical" evidence="14">
    <location>
        <begin position="255"/>
        <end position="275"/>
    </location>
</feature>
<dbReference type="HAMAP" id="MF_00154">
    <property type="entry name" value="CyoE_CtaB"/>
    <property type="match status" value="1"/>
</dbReference>
<evidence type="ECO:0000256" key="12">
    <source>
        <dbReference type="ARBA" id="ARBA00042475"/>
    </source>
</evidence>
<keyword evidence="4 14" id="KW-1003">Cell membrane</keyword>
<dbReference type="InterPro" id="IPR000537">
    <property type="entry name" value="UbiA_prenyltransferase"/>
</dbReference>
<organism evidence="15">
    <name type="scientific">uncultured Thermomicrobiales bacterium</name>
    <dbReference type="NCBI Taxonomy" id="1645740"/>
    <lineage>
        <taxon>Bacteria</taxon>
        <taxon>Pseudomonadati</taxon>
        <taxon>Thermomicrobiota</taxon>
        <taxon>Thermomicrobia</taxon>
        <taxon>Thermomicrobiales</taxon>
        <taxon>environmental samples</taxon>
    </lineage>
</organism>
<evidence type="ECO:0000256" key="3">
    <source>
        <dbReference type="ARBA" id="ARBA00012292"/>
    </source>
</evidence>
<evidence type="ECO:0000256" key="5">
    <source>
        <dbReference type="ARBA" id="ARBA00022679"/>
    </source>
</evidence>
<name>A0A6J4VN81_9BACT</name>
<dbReference type="PANTHER" id="PTHR43448">
    <property type="entry name" value="PROTOHEME IX FARNESYLTRANSFERASE, MITOCHONDRIAL"/>
    <property type="match status" value="1"/>
</dbReference>
<dbReference type="EMBL" id="CADCWL010000241">
    <property type="protein sequence ID" value="CAA9583287.1"/>
    <property type="molecule type" value="Genomic_DNA"/>
</dbReference>
<keyword evidence="9 14" id="KW-0472">Membrane</keyword>
<feature type="transmembrane region" description="Helical" evidence="14">
    <location>
        <begin position="282"/>
        <end position="302"/>
    </location>
</feature>
<feature type="transmembrane region" description="Helical" evidence="14">
    <location>
        <begin position="59"/>
        <end position="83"/>
    </location>
</feature>
<evidence type="ECO:0000256" key="4">
    <source>
        <dbReference type="ARBA" id="ARBA00022475"/>
    </source>
</evidence>
<keyword evidence="6 14" id="KW-0812">Transmembrane</keyword>
<evidence type="ECO:0000256" key="8">
    <source>
        <dbReference type="ARBA" id="ARBA00023133"/>
    </source>
</evidence>
<proteinExistence type="inferred from homology"/>
<comment type="subcellular location">
    <subcellularLocation>
        <location evidence="1 14">Cell membrane</location>
        <topology evidence="1 14">Multi-pass membrane protein</topology>
    </subcellularLocation>
</comment>
<evidence type="ECO:0000256" key="2">
    <source>
        <dbReference type="ARBA" id="ARBA00004919"/>
    </source>
</evidence>
<sequence length="308" mass="32643">MTRLYRFAVASPLGKTADLGRVRAVVSDYVALTKPGIQSLLLVTTLGAMLIAEEGLPPLGLVLATLLGGSLAAGGANVLNCFIDRDIDAQMTRTRHRATAAARITPAAALVFGLALSAFAVLWLGLLVNWLAAGLALAGNLYYVLVYTKWLKRITPQNIVIGGAAGAVPPLVGWAAVTGGLSWSAWALFAIVFFWTPPHFWSLALLKHGEYGRAAVPMLPVVAGEAATRRQILLYSVLLLAVCLLLVPLGLGPLYLLAAVAVNAVFLGLAVRLFLTPSKKLARSLFFFSLWYLALIFAAGVADRLVLA</sequence>
<evidence type="ECO:0000256" key="9">
    <source>
        <dbReference type="ARBA" id="ARBA00023136"/>
    </source>
</evidence>
<dbReference type="Pfam" id="PF01040">
    <property type="entry name" value="UbiA"/>
    <property type="match status" value="1"/>
</dbReference>
<comment type="similarity">
    <text evidence="14">Belongs to the UbiA prenyltransferase family. Protoheme IX farnesyltransferase subfamily.</text>
</comment>
<dbReference type="Gene3D" id="1.10.357.140">
    <property type="entry name" value="UbiA prenyltransferase"/>
    <property type="match status" value="1"/>
</dbReference>
<dbReference type="FunFam" id="1.10.357.140:FF:000001">
    <property type="entry name" value="Protoheme IX farnesyltransferase"/>
    <property type="match status" value="1"/>
</dbReference>
<accession>A0A6J4VN81</accession>
<comment type="pathway">
    <text evidence="2 14">Porphyrin-containing compound metabolism; heme O biosynthesis; heme O from protoheme: step 1/1.</text>
</comment>
<keyword evidence="8 14" id="KW-0350">Heme biosynthesis</keyword>
<dbReference type="CDD" id="cd13957">
    <property type="entry name" value="PT_UbiA_Cox10"/>
    <property type="match status" value="1"/>
</dbReference>
<evidence type="ECO:0000256" key="10">
    <source>
        <dbReference type="ARBA" id="ARBA00030253"/>
    </source>
</evidence>
<dbReference type="GO" id="GO:0048034">
    <property type="term" value="P:heme O biosynthetic process"/>
    <property type="evidence" value="ECO:0007669"/>
    <property type="project" value="UniProtKB-UniRule"/>
</dbReference>
<evidence type="ECO:0000256" key="1">
    <source>
        <dbReference type="ARBA" id="ARBA00004651"/>
    </source>
</evidence>
<evidence type="ECO:0000256" key="11">
    <source>
        <dbReference type="ARBA" id="ARBA00040810"/>
    </source>
</evidence>
<feature type="transmembrane region" description="Helical" evidence="14">
    <location>
        <begin position="130"/>
        <end position="147"/>
    </location>
</feature>
<dbReference type="AlphaFoldDB" id="A0A6J4VN81"/>
<evidence type="ECO:0000256" key="14">
    <source>
        <dbReference type="HAMAP-Rule" id="MF_00154"/>
    </source>
</evidence>
<dbReference type="GO" id="GO:0008495">
    <property type="term" value="F:protoheme IX farnesyltransferase activity"/>
    <property type="evidence" value="ECO:0007669"/>
    <property type="project" value="UniProtKB-UniRule"/>
</dbReference>
<feature type="transmembrane region" description="Helical" evidence="14">
    <location>
        <begin position="232"/>
        <end position="249"/>
    </location>
</feature>
<evidence type="ECO:0000256" key="13">
    <source>
        <dbReference type="ARBA" id="ARBA00047690"/>
    </source>
</evidence>
<evidence type="ECO:0000313" key="15">
    <source>
        <dbReference type="EMBL" id="CAA9583287.1"/>
    </source>
</evidence>
<feature type="transmembrane region" description="Helical" evidence="14">
    <location>
        <begin position="183"/>
        <end position="206"/>
    </location>
</feature>
<keyword evidence="5 14" id="KW-0808">Transferase</keyword>
<keyword evidence="7 14" id="KW-1133">Transmembrane helix</keyword>
<dbReference type="InterPro" id="IPR044878">
    <property type="entry name" value="UbiA_sf"/>
</dbReference>
<dbReference type="GO" id="GO:0005886">
    <property type="term" value="C:plasma membrane"/>
    <property type="evidence" value="ECO:0007669"/>
    <property type="project" value="UniProtKB-SubCell"/>
</dbReference>
<evidence type="ECO:0000256" key="7">
    <source>
        <dbReference type="ARBA" id="ARBA00022989"/>
    </source>
</evidence>
<comment type="function">
    <text evidence="14">Converts heme B (protoheme IX) to heme O by substitution of the vinyl group on carbon 2 of heme B porphyrin ring with a hydroxyethyl farnesyl side group.</text>
</comment>
<comment type="catalytic activity">
    <reaction evidence="13 14">
        <text>heme b + (2E,6E)-farnesyl diphosphate + H2O = Fe(II)-heme o + diphosphate</text>
        <dbReference type="Rhea" id="RHEA:28070"/>
        <dbReference type="ChEBI" id="CHEBI:15377"/>
        <dbReference type="ChEBI" id="CHEBI:33019"/>
        <dbReference type="ChEBI" id="CHEBI:60344"/>
        <dbReference type="ChEBI" id="CHEBI:60530"/>
        <dbReference type="ChEBI" id="CHEBI:175763"/>
        <dbReference type="EC" id="2.5.1.141"/>
    </reaction>
</comment>
<dbReference type="PANTHER" id="PTHR43448:SF7">
    <property type="entry name" value="4-HYDROXYBENZOATE SOLANESYLTRANSFERASE"/>
    <property type="match status" value="1"/>
</dbReference>
<dbReference type="InterPro" id="IPR006369">
    <property type="entry name" value="Protohaem_IX_farnesylTrfase"/>
</dbReference>
<dbReference type="EC" id="2.5.1.141" evidence="3 14"/>
<evidence type="ECO:0000256" key="6">
    <source>
        <dbReference type="ARBA" id="ARBA00022692"/>
    </source>
</evidence>
<feature type="transmembrane region" description="Helical" evidence="14">
    <location>
        <begin position="104"/>
        <end position="124"/>
    </location>
</feature>
<dbReference type="NCBIfam" id="NF003349">
    <property type="entry name" value="PRK04375.1-2"/>
    <property type="match status" value="1"/>
</dbReference>
<dbReference type="UniPathway" id="UPA00834">
    <property type="reaction ID" value="UER00712"/>
</dbReference>
<comment type="miscellaneous">
    <text evidence="14">Carbon 2 of the heme B porphyrin ring is defined according to the Fischer nomenclature.</text>
</comment>